<dbReference type="OrthoDB" id="9895617at2759"/>
<dbReference type="PANTHER" id="PTHR37450:SF1">
    <property type="entry name" value="CIPC PROTEIN"/>
    <property type="match status" value="1"/>
</dbReference>
<accession>A0A5B0PZP9</accession>
<comment type="caution">
    <text evidence="1">The sequence shown here is derived from an EMBL/GenBank/DDBJ whole genome shotgun (WGS) entry which is preliminary data.</text>
</comment>
<evidence type="ECO:0000313" key="1">
    <source>
        <dbReference type="EMBL" id="KAA1106307.1"/>
    </source>
</evidence>
<reference evidence="1 2" key="1">
    <citation type="submission" date="2019-05" db="EMBL/GenBank/DDBJ databases">
        <title>Emergence of the Ug99 lineage of the wheat stem rust pathogen through somatic hybridization.</title>
        <authorList>
            <person name="Li F."/>
            <person name="Upadhyaya N.M."/>
            <person name="Sperschneider J."/>
            <person name="Matny O."/>
            <person name="Nguyen-Phuc H."/>
            <person name="Mago R."/>
            <person name="Raley C."/>
            <person name="Miller M.E."/>
            <person name="Silverstein K.A.T."/>
            <person name="Henningsen E."/>
            <person name="Hirsch C.D."/>
            <person name="Visser B."/>
            <person name="Pretorius Z.A."/>
            <person name="Steffenson B.J."/>
            <person name="Schwessinger B."/>
            <person name="Dodds P.N."/>
            <person name="Figueroa M."/>
        </authorList>
    </citation>
    <scope>NUCLEOTIDE SEQUENCE [LARGE SCALE GENOMIC DNA]</scope>
    <source>
        <strain evidence="1">21-0</strain>
    </source>
</reference>
<protein>
    <recommendedName>
        <fullName evidence="3">CipC-like antibiotic response protein</fullName>
    </recommendedName>
</protein>
<dbReference type="PANTHER" id="PTHR37450">
    <property type="entry name" value="CIPC PROTEIN"/>
    <property type="match status" value="1"/>
</dbReference>
<evidence type="ECO:0000313" key="2">
    <source>
        <dbReference type="Proteomes" id="UP000324748"/>
    </source>
</evidence>
<sequence length="155" mass="17401">MALETSGAAESVNPVGITKQSTIYDRAESPHYKSTCPYKARIRKIKMGFFNHESEEAKQYSDFNDFAPIREHKSKISHELISGAAAFEAAKSWEDHKKRNGEPEDHAKAKEIAAGLAGAFVDRMVETHGLDYIDRERAKRDARERLEGAIDSNGY</sequence>
<name>A0A5B0PZP9_PUCGR</name>
<dbReference type="AlphaFoldDB" id="A0A5B0PZP9"/>
<organism evidence="1 2">
    <name type="scientific">Puccinia graminis f. sp. tritici</name>
    <dbReference type="NCBI Taxonomy" id="56615"/>
    <lineage>
        <taxon>Eukaryota</taxon>
        <taxon>Fungi</taxon>
        <taxon>Dikarya</taxon>
        <taxon>Basidiomycota</taxon>
        <taxon>Pucciniomycotina</taxon>
        <taxon>Pucciniomycetes</taxon>
        <taxon>Pucciniales</taxon>
        <taxon>Pucciniaceae</taxon>
        <taxon>Puccinia</taxon>
    </lineage>
</organism>
<dbReference type="InterPro" id="IPR022234">
    <property type="entry name" value="DUF3759"/>
</dbReference>
<proteinExistence type="predicted"/>
<evidence type="ECO:0008006" key="3">
    <source>
        <dbReference type="Google" id="ProtNLM"/>
    </source>
</evidence>
<dbReference type="Pfam" id="PF12585">
    <property type="entry name" value="DUF3759"/>
    <property type="match status" value="1"/>
</dbReference>
<keyword evidence="2" id="KW-1185">Reference proteome</keyword>
<dbReference type="Proteomes" id="UP000324748">
    <property type="component" value="Unassembled WGS sequence"/>
</dbReference>
<dbReference type="EMBL" id="VSWC01000040">
    <property type="protein sequence ID" value="KAA1106307.1"/>
    <property type="molecule type" value="Genomic_DNA"/>
</dbReference>
<gene>
    <name evidence="1" type="ORF">PGT21_032931</name>
</gene>